<accession>A0A3M6UFC5</accession>
<dbReference type="PANTHER" id="PTHR47331">
    <property type="entry name" value="PHD-TYPE DOMAIN-CONTAINING PROTEIN"/>
    <property type="match status" value="1"/>
</dbReference>
<keyword evidence="2" id="KW-1185">Reference proteome</keyword>
<gene>
    <name evidence="1" type="ORF">pdam_00010337</name>
</gene>
<dbReference type="AlphaFoldDB" id="A0A3M6UFC5"/>
<dbReference type="PANTHER" id="PTHR47331:SF4">
    <property type="entry name" value="PEPTIDASE S1 DOMAIN-CONTAINING PROTEIN"/>
    <property type="match status" value="1"/>
</dbReference>
<evidence type="ECO:0000313" key="1">
    <source>
        <dbReference type="EMBL" id="RMX52306.1"/>
    </source>
</evidence>
<dbReference type="EMBL" id="RCHS01001660">
    <property type="protein sequence ID" value="RMX52306.1"/>
    <property type="molecule type" value="Genomic_DNA"/>
</dbReference>
<protein>
    <submittedName>
        <fullName evidence="1">Uncharacterized protein</fullName>
    </submittedName>
</protein>
<proteinExistence type="predicted"/>
<organism evidence="1 2">
    <name type="scientific">Pocillopora damicornis</name>
    <name type="common">Cauliflower coral</name>
    <name type="synonym">Millepora damicornis</name>
    <dbReference type="NCBI Taxonomy" id="46731"/>
    <lineage>
        <taxon>Eukaryota</taxon>
        <taxon>Metazoa</taxon>
        <taxon>Cnidaria</taxon>
        <taxon>Anthozoa</taxon>
        <taxon>Hexacorallia</taxon>
        <taxon>Scleractinia</taxon>
        <taxon>Astrocoeniina</taxon>
        <taxon>Pocilloporidae</taxon>
        <taxon>Pocillopora</taxon>
    </lineage>
</organism>
<evidence type="ECO:0000313" key="2">
    <source>
        <dbReference type="Proteomes" id="UP000275408"/>
    </source>
</evidence>
<comment type="caution">
    <text evidence="1">The sequence shown here is derived from an EMBL/GenBank/DDBJ whole genome shotgun (WGS) entry which is preliminary data.</text>
</comment>
<sequence length="512" mass="57695">MAILLATLERTVSLEIAVMKVLGFADKTSASTNCNKTLQHFGDQSRGWGGKGRIDKLRVPQSTNVNGMTVGVDEGFWYVVLHPEKYEFEAKNLGTLLGTLFANSKISRAGKVKDFVVSSQDSYDKARKVLKERFGHPYPIAQAYKDKLNAWPPVREGDGMHFQQFADFLVPSEQAMKTLMYMEGLNSEDTLKRITLKLPSSVGVRWCHLANKMLKSEQRLSMFHDVVKFVTQEASLATDPVFSPEALKEASGRRVKSASSFSTNVTPPEEQLPPSSSCRFCNSQHHSLENCSTVRGLQRGRLLKKSICSRSKNMFRLFPLQPYVKMLKPEEVVPTRRVGSLIVERMDREVHIKLPKAYSRNEIPSKRNEIPRLSARLIGLNCPNAIKLKQVIRSRSSDPYVIHTLLGWGIISPVTGSTNREDLDVSCHRVAVKEIGSEELPSHGFVVETLVKEIISPEAVKRMFQQDFSAVKHVAQQTLSMDDRRFMAKVKQGITHRSDGHYELPLPLRNQC</sequence>
<dbReference type="Proteomes" id="UP000275408">
    <property type="component" value="Unassembled WGS sequence"/>
</dbReference>
<name>A0A3M6UFC5_POCDA</name>
<dbReference type="OrthoDB" id="5986954at2759"/>
<reference evidence="1 2" key="1">
    <citation type="journal article" date="2018" name="Sci. Rep.">
        <title>Comparative analysis of the Pocillopora damicornis genome highlights role of immune system in coral evolution.</title>
        <authorList>
            <person name="Cunning R."/>
            <person name="Bay R.A."/>
            <person name="Gillette P."/>
            <person name="Baker A.C."/>
            <person name="Traylor-Knowles N."/>
        </authorList>
    </citation>
    <scope>NUCLEOTIDE SEQUENCE [LARGE SCALE GENOMIC DNA]</scope>
    <source>
        <strain evidence="1">RSMAS</strain>
        <tissue evidence="1">Whole animal</tissue>
    </source>
</reference>